<accession>A0A066UHH8</accession>
<evidence type="ECO:0000256" key="5">
    <source>
        <dbReference type="ARBA" id="ARBA00022692"/>
    </source>
</evidence>
<gene>
    <name evidence="10" type="ORF">VFDL14_11650</name>
</gene>
<feature type="transmembrane region" description="Helical" evidence="9">
    <location>
        <begin position="320"/>
        <end position="341"/>
    </location>
</feature>
<dbReference type="EMBL" id="JFFR01000033">
    <property type="protein sequence ID" value="KDN26530.1"/>
    <property type="molecule type" value="Genomic_DNA"/>
</dbReference>
<dbReference type="PIRSF" id="PIRSF006603">
    <property type="entry name" value="DinF"/>
    <property type="match status" value="1"/>
</dbReference>
<dbReference type="PANTHER" id="PTHR43549:SF3">
    <property type="entry name" value="MULTIDRUG RESISTANCE PROTEIN YPNP-RELATED"/>
    <property type="match status" value="1"/>
</dbReference>
<dbReference type="InterPro" id="IPR048279">
    <property type="entry name" value="MdtK-like"/>
</dbReference>
<evidence type="ECO:0000313" key="10">
    <source>
        <dbReference type="EMBL" id="KDN26530.1"/>
    </source>
</evidence>
<keyword evidence="6 9" id="KW-1133">Transmembrane helix</keyword>
<dbReference type="STRING" id="212667.VFDL14_11650"/>
<evidence type="ECO:0000256" key="1">
    <source>
        <dbReference type="ARBA" id="ARBA00004429"/>
    </source>
</evidence>
<keyword evidence="4" id="KW-1003">Cell membrane</keyword>
<evidence type="ECO:0000256" key="6">
    <source>
        <dbReference type="ARBA" id="ARBA00022989"/>
    </source>
</evidence>
<feature type="transmembrane region" description="Helical" evidence="9">
    <location>
        <begin position="138"/>
        <end position="158"/>
    </location>
</feature>
<dbReference type="Pfam" id="PF01554">
    <property type="entry name" value="MatE"/>
    <property type="match status" value="2"/>
</dbReference>
<feature type="transmembrane region" description="Helical" evidence="9">
    <location>
        <begin position="89"/>
        <end position="110"/>
    </location>
</feature>
<feature type="transmembrane region" description="Helical" evidence="9">
    <location>
        <begin position="387"/>
        <end position="406"/>
    </location>
</feature>
<feature type="transmembrane region" description="Helical" evidence="9">
    <location>
        <begin position="280"/>
        <end position="299"/>
    </location>
</feature>
<feature type="transmembrane region" description="Helical" evidence="9">
    <location>
        <begin position="412"/>
        <end position="432"/>
    </location>
</feature>
<evidence type="ECO:0000256" key="2">
    <source>
        <dbReference type="ARBA" id="ARBA00013489"/>
    </source>
</evidence>
<dbReference type="InterPro" id="IPR002528">
    <property type="entry name" value="MATE_fam"/>
</dbReference>
<comment type="subcellular location">
    <subcellularLocation>
        <location evidence="1">Cell inner membrane</location>
        <topology evidence="1">Multi-pass membrane protein</topology>
    </subcellularLocation>
</comment>
<dbReference type="PANTHER" id="PTHR43549">
    <property type="entry name" value="MULTIDRUG RESISTANCE PROTEIN YPNP-RELATED"/>
    <property type="match status" value="1"/>
</dbReference>
<feature type="transmembrane region" description="Helical" evidence="9">
    <location>
        <begin position="21"/>
        <end position="42"/>
    </location>
</feature>
<dbReference type="Proteomes" id="UP000027219">
    <property type="component" value="Unassembled WGS sequence"/>
</dbReference>
<dbReference type="GO" id="GO:0005886">
    <property type="term" value="C:plasma membrane"/>
    <property type="evidence" value="ECO:0007669"/>
    <property type="project" value="UniProtKB-SubCell"/>
</dbReference>
<dbReference type="GO" id="GO:0015297">
    <property type="term" value="F:antiporter activity"/>
    <property type="evidence" value="ECO:0007669"/>
    <property type="project" value="InterPro"/>
</dbReference>
<evidence type="ECO:0000256" key="4">
    <source>
        <dbReference type="ARBA" id="ARBA00022475"/>
    </source>
</evidence>
<organism evidence="10 11">
    <name type="scientific">Vibrio fortis</name>
    <dbReference type="NCBI Taxonomy" id="212667"/>
    <lineage>
        <taxon>Bacteria</taxon>
        <taxon>Pseudomonadati</taxon>
        <taxon>Pseudomonadota</taxon>
        <taxon>Gammaproteobacteria</taxon>
        <taxon>Vibrionales</taxon>
        <taxon>Vibrionaceae</taxon>
        <taxon>Vibrio</taxon>
    </lineage>
</organism>
<evidence type="ECO:0000256" key="9">
    <source>
        <dbReference type="SAM" id="Phobius"/>
    </source>
</evidence>
<evidence type="ECO:0000256" key="8">
    <source>
        <dbReference type="ARBA" id="ARBA00030855"/>
    </source>
</evidence>
<feature type="transmembrane region" description="Helical" evidence="9">
    <location>
        <begin position="170"/>
        <end position="189"/>
    </location>
</feature>
<feature type="transmembrane region" description="Helical" evidence="9">
    <location>
        <begin position="195"/>
        <end position="213"/>
    </location>
</feature>
<comment type="caution">
    <text evidence="10">The sequence shown here is derived from an EMBL/GenBank/DDBJ whole genome shotgun (WGS) entry which is preliminary data.</text>
</comment>
<name>A0A066UHH8_9VIBR</name>
<keyword evidence="3" id="KW-0813">Transport</keyword>
<feature type="transmembrane region" description="Helical" evidence="9">
    <location>
        <begin position="250"/>
        <end position="268"/>
    </location>
</feature>
<dbReference type="RefSeq" id="WP_032553846.1">
    <property type="nucleotide sequence ID" value="NZ_JFFR01000033.1"/>
</dbReference>
<evidence type="ECO:0000313" key="11">
    <source>
        <dbReference type="Proteomes" id="UP000027219"/>
    </source>
</evidence>
<keyword evidence="7 9" id="KW-0472">Membrane</keyword>
<evidence type="ECO:0000256" key="3">
    <source>
        <dbReference type="ARBA" id="ARBA00022448"/>
    </source>
</evidence>
<feature type="transmembrane region" description="Helical" evidence="9">
    <location>
        <begin position="353"/>
        <end position="375"/>
    </location>
</feature>
<dbReference type="InterPro" id="IPR052031">
    <property type="entry name" value="Membrane_Transporter-Flippase"/>
</dbReference>
<keyword evidence="11" id="KW-1185">Reference proteome</keyword>
<dbReference type="AlphaFoldDB" id="A0A066UHH8"/>
<protein>
    <recommendedName>
        <fullName evidence="2">Multidrug resistance protein NorM</fullName>
    </recommendedName>
    <alternativeName>
        <fullName evidence="8">Na(+)/drug antiporter</fullName>
    </alternativeName>
</protein>
<dbReference type="GO" id="GO:0042910">
    <property type="term" value="F:xenobiotic transmembrane transporter activity"/>
    <property type="evidence" value="ECO:0007669"/>
    <property type="project" value="InterPro"/>
</dbReference>
<reference evidence="10 11" key="1">
    <citation type="submission" date="2014-02" db="EMBL/GenBank/DDBJ databases">
        <title>Vibrio fortis Dalian14 Genome Sequencing.</title>
        <authorList>
            <person name="Wang Y."/>
            <person name="Song L."/>
            <person name="Liu G."/>
            <person name="Ding J."/>
        </authorList>
    </citation>
    <scope>NUCLEOTIDE SEQUENCE [LARGE SCALE GENOMIC DNA]</scope>
    <source>
        <strain evidence="10 11">Dalian14</strain>
    </source>
</reference>
<evidence type="ECO:0000256" key="7">
    <source>
        <dbReference type="ARBA" id="ARBA00023136"/>
    </source>
</evidence>
<sequence length="459" mass="49780">MPLSLPTTLRIVIEKTLPLTVGVFAIMMVQLVDSIFIGMLGVNELAVHGITLPFQAAFTGVQVGMGVAATSIISQAVGAKNSRKASSMATLSVGAGMVTIALLCFVLILFSDWVFHSFIADVPPQQYQLLLAVFNQYWPVWLMSALSVALLYLMTCIYRANGDTKTTGSMFLGASIINLILDPILIFWLDMGIAGAAVASTMGYLTCSVYMLIKVQGRGWFGLSDASSEQIKQDASELVRTVIPTTMNQILPSVSAFFTMWLIAHMGTSEMAFWSLLSRVESFVLVMSLALTMSIPPMIGRYLGAKQHHRIPELLKTSALFLLTFHLVIAAVLALSSGLLASTLSDEATIQHWFEVSLLFIPFSFGPLGLCMLVASVFNALGLPKQALNVSFARLFIFYIPALWIGASTGEMIYAVVAASCANVLAGGFAWLRLSRYVKENIETKSTKTSCQGTLRTEC</sequence>
<dbReference type="OrthoDB" id="9806302at2"/>
<proteinExistence type="predicted"/>
<keyword evidence="5 9" id="KW-0812">Transmembrane</keyword>
<feature type="transmembrane region" description="Helical" evidence="9">
    <location>
        <begin position="54"/>
        <end position="77"/>
    </location>
</feature>